<evidence type="ECO:0000313" key="4">
    <source>
        <dbReference type="EMBL" id="MFC5451512.1"/>
    </source>
</evidence>
<dbReference type="PROSITE" id="PS51186">
    <property type="entry name" value="GNAT"/>
    <property type="match status" value="1"/>
</dbReference>
<accession>A0ABW0KEL6</accession>
<reference evidence="5" key="1">
    <citation type="journal article" date="2019" name="Int. J. Syst. Evol. Microbiol.">
        <title>The Global Catalogue of Microorganisms (GCM) 10K type strain sequencing project: providing services to taxonomists for standard genome sequencing and annotation.</title>
        <authorList>
            <consortium name="The Broad Institute Genomics Platform"/>
            <consortium name="The Broad Institute Genome Sequencing Center for Infectious Disease"/>
            <person name="Wu L."/>
            <person name="Ma J."/>
        </authorList>
    </citation>
    <scope>NUCLEOTIDE SEQUENCE [LARGE SCALE GENOMIC DNA]</scope>
    <source>
        <strain evidence="5">KACC 11904</strain>
    </source>
</reference>
<gene>
    <name evidence="4" type="ORF">ACFPOG_25240</name>
</gene>
<dbReference type="InterPro" id="IPR050680">
    <property type="entry name" value="YpeA/RimI_acetyltransf"/>
</dbReference>
<keyword evidence="5" id="KW-1185">Reference proteome</keyword>
<sequence>MIRKRLAPVDDPVIHRLVLEQLVPFSRTVDSGSSATFTEIRKRLNHNITYVAAKGTRRACGFITFLRKSRVLFVDMLAVDPREQGRGWGRKLMDIAENYGKAERCRSVELLVDDINENAYRFYVNRGYSVKQYIPDVGCYLMTKEIR</sequence>
<dbReference type="RefSeq" id="WP_270881408.1">
    <property type="nucleotide sequence ID" value="NZ_JAQFVF010000050.1"/>
</dbReference>
<name>A0ABW0KEL6_9BACL</name>
<dbReference type="InterPro" id="IPR000182">
    <property type="entry name" value="GNAT_dom"/>
</dbReference>
<organism evidence="4 5">
    <name type="scientific">Paenibacillus aestuarii</name>
    <dbReference type="NCBI Taxonomy" id="516965"/>
    <lineage>
        <taxon>Bacteria</taxon>
        <taxon>Bacillati</taxon>
        <taxon>Bacillota</taxon>
        <taxon>Bacilli</taxon>
        <taxon>Bacillales</taxon>
        <taxon>Paenibacillaceae</taxon>
        <taxon>Paenibacillus</taxon>
    </lineage>
</organism>
<evidence type="ECO:0000256" key="2">
    <source>
        <dbReference type="ARBA" id="ARBA00023315"/>
    </source>
</evidence>
<keyword evidence="2 4" id="KW-0012">Acyltransferase</keyword>
<dbReference type="PANTHER" id="PTHR43420">
    <property type="entry name" value="ACETYLTRANSFERASE"/>
    <property type="match status" value="1"/>
</dbReference>
<dbReference type="InterPro" id="IPR016181">
    <property type="entry name" value="Acyl_CoA_acyltransferase"/>
</dbReference>
<evidence type="ECO:0000256" key="1">
    <source>
        <dbReference type="ARBA" id="ARBA00022679"/>
    </source>
</evidence>
<feature type="domain" description="N-acetyltransferase" evidence="3">
    <location>
        <begin position="1"/>
        <end position="147"/>
    </location>
</feature>
<keyword evidence="1 4" id="KW-0808">Transferase</keyword>
<evidence type="ECO:0000259" key="3">
    <source>
        <dbReference type="PROSITE" id="PS51186"/>
    </source>
</evidence>
<dbReference type="SUPFAM" id="SSF55729">
    <property type="entry name" value="Acyl-CoA N-acyltransferases (Nat)"/>
    <property type="match status" value="1"/>
</dbReference>
<dbReference type="Gene3D" id="3.40.630.30">
    <property type="match status" value="1"/>
</dbReference>
<dbReference type="EC" id="2.3.1.-" evidence="4"/>
<dbReference type="CDD" id="cd04301">
    <property type="entry name" value="NAT_SF"/>
    <property type="match status" value="1"/>
</dbReference>
<comment type="caution">
    <text evidence="4">The sequence shown here is derived from an EMBL/GenBank/DDBJ whole genome shotgun (WGS) entry which is preliminary data.</text>
</comment>
<dbReference type="EMBL" id="JBHSMJ010000037">
    <property type="protein sequence ID" value="MFC5451512.1"/>
    <property type="molecule type" value="Genomic_DNA"/>
</dbReference>
<proteinExistence type="predicted"/>
<dbReference type="Proteomes" id="UP001596044">
    <property type="component" value="Unassembled WGS sequence"/>
</dbReference>
<evidence type="ECO:0000313" key="5">
    <source>
        <dbReference type="Proteomes" id="UP001596044"/>
    </source>
</evidence>
<protein>
    <submittedName>
        <fullName evidence="4">GNAT family N-acetyltransferase</fullName>
        <ecNumber evidence="4">2.3.1.-</ecNumber>
    </submittedName>
</protein>
<dbReference type="Pfam" id="PF00583">
    <property type="entry name" value="Acetyltransf_1"/>
    <property type="match status" value="1"/>
</dbReference>
<dbReference type="GO" id="GO:0016746">
    <property type="term" value="F:acyltransferase activity"/>
    <property type="evidence" value="ECO:0007669"/>
    <property type="project" value="UniProtKB-KW"/>
</dbReference>
<dbReference type="PANTHER" id="PTHR43420:SF12">
    <property type="entry name" value="N-ACETYLTRANSFERASE DOMAIN-CONTAINING PROTEIN"/>
    <property type="match status" value="1"/>
</dbReference>